<feature type="chain" id="PRO_5042904359" evidence="1">
    <location>
        <begin position="17"/>
        <end position="229"/>
    </location>
</feature>
<comment type="caution">
    <text evidence="2">The sequence shown here is derived from an EMBL/GenBank/DDBJ whole genome shotgun (WGS) entry which is preliminary data.</text>
</comment>
<evidence type="ECO:0000313" key="3">
    <source>
        <dbReference type="Proteomes" id="UP001280581"/>
    </source>
</evidence>
<reference evidence="2 3" key="1">
    <citation type="submission" date="2021-02" db="EMBL/GenBank/DDBJ databases">
        <title>Genome assembly of Pseudopithomyces chartarum.</title>
        <authorList>
            <person name="Jauregui R."/>
            <person name="Singh J."/>
            <person name="Voisey C."/>
        </authorList>
    </citation>
    <scope>NUCLEOTIDE SEQUENCE [LARGE SCALE GENOMIC DNA]</scope>
    <source>
        <strain evidence="2 3">AGR01</strain>
    </source>
</reference>
<proteinExistence type="predicted"/>
<dbReference type="EMBL" id="WVTA01000001">
    <property type="protein sequence ID" value="KAK3217025.1"/>
    <property type="molecule type" value="Genomic_DNA"/>
</dbReference>
<organism evidence="2 3">
    <name type="scientific">Pseudopithomyces chartarum</name>
    <dbReference type="NCBI Taxonomy" id="1892770"/>
    <lineage>
        <taxon>Eukaryota</taxon>
        <taxon>Fungi</taxon>
        <taxon>Dikarya</taxon>
        <taxon>Ascomycota</taxon>
        <taxon>Pezizomycotina</taxon>
        <taxon>Dothideomycetes</taxon>
        <taxon>Pleosporomycetidae</taxon>
        <taxon>Pleosporales</taxon>
        <taxon>Massarineae</taxon>
        <taxon>Didymosphaeriaceae</taxon>
        <taxon>Pseudopithomyces</taxon>
    </lineage>
</organism>
<sequence length="229" mass="23922">MNSLALLLSASGLVSAAAIRRQNDYGWQFSNALSTGPVATNSFIREANSTLILPKTNSPQTGNLALWPGMGTSGGDLIQGLAISVSDGSAGCEKSSGKWCIVASTLENSQQMGKYVTAEPGSSVTFHYKYNDATAKYDQTVSVDGTVVSSLSTDSGKAQGWGTAVECQQAACGTVPAHKYINTKLIMDVADPNYIKTKGVTGATGDMKTADGGKTWTIDTISIESHTYT</sequence>
<dbReference type="Proteomes" id="UP001280581">
    <property type="component" value="Unassembled WGS sequence"/>
</dbReference>
<evidence type="ECO:0000256" key="1">
    <source>
        <dbReference type="SAM" id="SignalP"/>
    </source>
</evidence>
<evidence type="ECO:0000313" key="2">
    <source>
        <dbReference type="EMBL" id="KAK3217025.1"/>
    </source>
</evidence>
<protein>
    <submittedName>
        <fullName evidence="2">Uncharacterized protein</fullName>
    </submittedName>
</protein>
<feature type="signal peptide" evidence="1">
    <location>
        <begin position="1"/>
        <end position="16"/>
    </location>
</feature>
<accession>A0AAN6RKX1</accession>
<dbReference type="AlphaFoldDB" id="A0AAN6RKX1"/>
<name>A0AAN6RKX1_9PLEO</name>
<gene>
    <name evidence="2" type="ORF">GRF29_1g1752078</name>
</gene>
<keyword evidence="1" id="KW-0732">Signal</keyword>
<keyword evidence="3" id="KW-1185">Reference proteome</keyword>